<sequence>MITTTVAATTVAATTVAATTVAATTAADRGRARPSAASACLRRFTAARWRACR</sequence>
<dbReference type="RefSeq" id="WP_268918696.1">
    <property type="nucleotide sequence ID" value="NZ_JAPTMY010000058.1"/>
</dbReference>
<protein>
    <recommendedName>
        <fullName evidence="3">Secreted peptide</fullName>
    </recommendedName>
</protein>
<dbReference type="Proteomes" id="UP001072034">
    <property type="component" value="Unassembled WGS sequence"/>
</dbReference>
<gene>
    <name evidence="1" type="ORF">OHJ16_15835</name>
</gene>
<keyword evidence="2" id="KW-1185">Reference proteome</keyword>
<accession>A0ABT4IEF5</accession>
<evidence type="ECO:0008006" key="3">
    <source>
        <dbReference type="Google" id="ProtNLM"/>
    </source>
</evidence>
<organism evidence="1 2">
    <name type="scientific">Actinomyces israelii</name>
    <dbReference type="NCBI Taxonomy" id="1659"/>
    <lineage>
        <taxon>Bacteria</taxon>
        <taxon>Bacillati</taxon>
        <taxon>Actinomycetota</taxon>
        <taxon>Actinomycetes</taxon>
        <taxon>Actinomycetales</taxon>
        <taxon>Actinomycetaceae</taxon>
        <taxon>Actinomyces</taxon>
    </lineage>
</organism>
<evidence type="ECO:0000313" key="1">
    <source>
        <dbReference type="EMBL" id="MCZ0859503.1"/>
    </source>
</evidence>
<proteinExistence type="predicted"/>
<reference evidence="1" key="1">
    <citation type="submission" date="2022-10" db="EMBL/GenBank/DDBJ databases">
        <title>Genome sequence of Actinomyces israelii ATCC 10048.</title>
        <authorList>
            <person name="Watt R.M."/>
            <person name="Tong W.M."/>
        </authorList>
    </citation>
    <scope>NUCLEOTIDE SEQUENCE</scope>
    <source>
        <strain evidence="1">ATCC 10048</strain>
    </source>
</reference>
<comment type="caution">
    <text evidence="1">The sequence shown here is derived from an EMBL/GenBank/DDBJ whole genome shotgun (WGS) entry which is preliminary data.</text>
</comment>
<dbReference type="EMBL" id="JAPTMY010000058">
    <property type="protein sequence ID" value="MCZ0859503.1"/>
    <property type="molecule type" value="Genomic_DNA"/>
</dbReference>
<evidence type="ECO:0000313" key="2">
    <source>
        <dbReference type="Proteomes" id="UP001072034"/>
    </source>
</evidence>
<name>A0ABT4IEF5_9ACTO</name>